<dbReference type="InterPro" id="IPR036388">
    <property type="entry name" value="WH-like_DNA-bd_sf"/>
</dbReference>
<evidence type="ECO:0000313" key="3">
    <source>
        <dbReference type="EMBL" id="HIX94518.1"/>
    </source>
</evidence>
<dbReference type="Proteomes" id="UP000886751">
    <property type="component" value="Unassembled WGS sequence"/>
</dbReference>
<evidence type="ECO:0000313" key="4">
    <source>
        <dbReference type="Proteomes" id="UP000886751"/>
    </source>
</evidence>
<organism evidence="3 4">
    <name type="scientific">Candidatus Gemmiger excrementipullorum</name>
    <dbReference type="NCBI Taxonomy" id="2838610"/>
    <lineage>
        <taxon>Bacteria</taxon>
        <taxon>Bacillati</taxon>
        <taxon>Bacillota</taxon>
        <taxon>Clostridia</taxon>
        <taxon>Eubacteriales</taxon>
        <taxon>Gemmiger</taxon>
    </lineage>
</organism>
<feature type="region of interest" description="Disordered" evidence="1">
    <location>
        <begin position="106"/>
        <end position="133"/>
    </location>
</feature>
<dbReference type="InterPro" id="IPR005149">
    <property type="entry name" value="Tscrpt_reg_PadR_N"/>
</dbReference>
<dbReference type="AlphaFoldDB" id="A0A9D1XZN0"/>
<evidence type="ECO:0000256" key="1">
    <source>
        <dbReference type="SAM" id="MobiDB-lite"/>
    </source>
</evidence>
<name>A0A9D1XZN0_9FIRM</name>
<feature type="domain" description="Transcription regulator PadR N-terminal" evidence="2">
    <location>
        <begin position="16"/>
        <end position="84"/>
    </location>
</feature>
<reference evidence="3" key="1">
    <citation type="journal article" date="2021" name="PeerJ">
        <title>Extensive microbial diversity within the chicken gut microbiome revealed by metagenomics and culture.</title>
        <authorList>
            <person name="Gilroy R."/>
            <person name="Ravi A."/>
            <person name="Getino M."/>
            <person name="Pursley I."/>
            <person name="Horton D.L."/>
            <person name="Alikhan N.F."/>
            <person name="Baker D."/>
            <person name="Gharbi K."/>
            <person name="Hall N."/>
            <person name="Watson M."/>
            <person name="Adriaenssens E.M."/>
            <person name="Foster-Nyarko E."/>
            <person name="Jarju S."/>
            <person name="Secka A."/>
            <person name="Antonio M."/>
            <person name="Oren A."/>
            <person name="Chaudhuri R.R."/>
            <person name="La Ragione R."/>
            <person name="Hildebrand F."/>
            <person name="Pallen M.J."/>
        </authorList>
    </citation>
    <scope>NUCLEOTIDE SEQUENCE</scope>
    <source>
        <strain evidence="3">ChiHecec2B26-7398</strain>
    </source>
</reference>
<dbReference type="InterPro" id="IPR052509">
    <property type="entry name" value="Metal_resp_DNA-bind_regulator"/>
</dbReference>
<dbReference type="Pfam" id="PF03551">
    <property type="entry name" value="PadR"/>
    <property type="match status" value="1"/>
</dbReference>
<reference evidence="3" key="2">
    <citation type="submission" date="2021-04" db="EMBL/GenBank/DDBJ databases">
        <authorList>
            <person name="Gilroy R."/>
        </authorList>
    </citation>
    <scope>NUCLEOTIDE SEQUENCE</scope>
    <source>
        <strain evidence="3">ChiHecec2B26-7398</strain>
    </source>
</reference>
<dbReference type="InterPro" id="IPR036390">
    <property type="entry name" value="WH_DNA-bd_sf"/>
</dbReference>
<comment type="caution">
    <text evidence="3">The sequence shown here is derived from an EMBL/GenBank/DDBJ whole genome shotgun (WGS) entry which is preliminary data.</text>
</comment>
<dbReference type="EMBL" id="DXEI01000056">
    <property type="protein sequence ID" value="HIX94518.1"/>
    <property type="molecule type" value="Genomic_DNA"/>
</dbReference>
<feature type="compositionally biased region" description="Basic and acidic residues" evidence="1">
    <location>
        <begin position="112"/>
        <end position="123"/>
    </location>
</feature>
<dbReference type="PANTHER" id="PTHR33169">
    <property type="entry name" value="PADR-FAMILY TRANSCRIPTIONAL REGULATOR"/>
    <property type="match status" value="1"/>
</dbReference>
<sequence>MPKQALENLTESMFYVLMALTRGDACGAEITAFAAQVSGGAVRLGPATLYTLLARFEKEGFLTEAGTVGCKRYYRLTAAGKAAYEGEHARLQRCLDDAARAAITAPASLTKGAEHNENERETNRAPSGALPAL</sequence>
<evidence type="ECO:0000259" key="2">
    <source>
        <dbReference type="Pfam" id="PF03551"/>
    </source>
</evidence>
<accession>A0A9D1XZN0</accession>
<gene>
    <name evidence="3" type="ORF">H9846_03565</name>
</gene>
<dbReference type="SUPFAM" id="SSF46785">
    <property type="entry name" value="Winged helix' DNA-binding domain"/>
    <property type="match status" value="1"/>
</dbReference>
<dbReference type="Gene3D" id="1.10.10.10">
    <property type="entry name" value="Winged helix-like DNA-binding domain superfamily/Winged helix DNA-binding domain"/>
    <property type="match status" value="1"/>
</dbReference>
<dbReference type="PANTHER" id="PTHR33169:SF13">
    <property type="entry name" value="PADR-FAMILY TRANSCRIPTIONAL REGULATOR"/>
    <property type="match status" value="1"/>
</dbReference>
<protein>
    <submittedName>
        <fullName evidence="3">PadR family transcriptional regulator</fullName>
    </submittedName>
</protein>
<proteinExistence type="predicted"/>